<dbReference type="AlphaFoldDB" id="Q4V5Y1"/>
<feature type="compositionally biased region" description="Basic residues" evidence="1">
    <location>
        <begin position="214"/>
        <end position="232"/>
    </location>
</feature>
<accession>Q4V5Y1</accession>
<feature type="transmembrane region" description="Helical" evidence="2">
    <location>
        <begin position="15"/>
        <end position="35"/>
    </location>
</feature>
<dbReference type="ExpressionAtlas" id="Q4V5Y1">
    <property type="expression patterns" value="baseline and differential"/>
</dbReference>
<dbReference type="EMBL" id="BT022525">
    <property type="protein sequence ID" value="AAY54941.1"/>
    <property type="molecule type" value="mRNA"/>
</dbReference>
<evidence type="ECO:0000256" key="2">
    <source>
        <dbReference type="SAM" id="Phobius"/>
    </source>
</evidence>
<evidence type="ECO:0000313" key="3">
    <source>
        <dbReference type="EMBL" id="AAY54941.1"/>
    </source>
</evidence>
<keyword evidence="2" id="KW-0812">Transmembrane</keyword>
<evidence type="ECO:0000256" key="1">
    <source>
        <dbReference type="SAM" id="MobiDB-lite"/>
    </source>
</evidence>
<name>Q4V5Y1_DROME</name>
<keyword evidence="2" id="KW-1133">Transmembrane helix</keyword>
<dbReference type="OrthoDB" id="6340140at2759"/>
<feature type="non-terminal residue" evidence="3">
    <location>
        <position position="232"/>
    </location>
</feature>
<sequence>MSALSAPTTCGCSPVHWAIVIVLLSVAIGPGDAMARPARNTQLLFSELLGGGNDDNNYYGDQLKYQQQQQQQQEQKQQRVPAFARKWPSLRDLLLTVDYDDFGVTQESEEQVAPSSRLLARLHRLGDNGGGEELRYNVVNELTNMPSKKVMPGHPLKDHNTKKNVQYMSPCHFVNNICRLATSRSATWDANATLASIPTEETKCCRSAMPNKPNKPKSNKPFPKIKKKKKKK</sequence>
<protein>
    <submittedName>
        <fullName evidence="3">IP06465p</fullName>
    </submittedName>
</protein>
<keyword evidence="2" id="KW-0472">Membrane</keyword>
<gene>
    <name evidence="3" type="primary">CG13936</name>
</gene>
<reference evidence="3" key="1">
    <citation type="submission" date="2005-05" db="EMBL/GenBank/DDBJ databases">
        <authorList>
            <person name="Stapleton M."/>
            <person name="Carlson J."/>
            <person name="Chavez C."/>
            <person name="Frise E."/>
            <person name="George R."/>
            <person name="Pacleb J."/>
            <person name="Park S."/>
            <person name="Wan K."/>
            <person name="Yu C."/>
            <person name="Celniker S."/>
        </authorList>
    </citation>
    <scope>NUCLEOTIDE SEQUENCE</scope>
</reference>
<organism evidence="3">
    <name type="scientific">Drosophila melanogaster</name>
    <name type="common">Fruit fly</name>
    <dbReference type="NCBI Taxonomy" id="7227"/>
    <lineage>
        <taxon>Eukaryota</taxon>
        <taxon>Metazoa</taxon>
        <taxon>Ecdysozoa</taxon>
        <taxon>Arthropoda</taxon>
        <taxon>Hexapoda</taxon>
        <taxon>Insecta</taxon>
        <taxon>Pterygota</taxon>
        <taxon>Neoptera</taxon>
        <taxon>Endopterygota</taxon>
        <taxon>Diptera</taxon>
        <taxon>Brachycera</taxon>
        <taxon>Muscomorpha</taxon>
        <taxon>Ephydroidea</taxon>
        <taxon>Drosophilidae</taxon>
        <taxon>Drosophila</taxon>
        <taxon>Sophophora</taxon>
    </lineage>
</organism>
<feature type="region of interest" description="Disordered" evidence="1">
    <location>
        <begin position="201"/>
        <end position="232"/>
    </location>
</feature>
<dbReference type="VEuPathDB" id="VectorBase:FBgn0035282"/>
<proteinExistence type="evidence at transcript level"/>